<proteinExistence type="predicted"/>
<reference evidence="2" key="1">
    <citation type="journal article" date="2021" name="PeerJ">
        <title>Extensive microbial diversity within the chicken gut microbiome revealed by metagenomics and culture.</title>
        <authorList>
            <person name="Gilroy R."/>
            <person name="Ravi A."/>
            <person name="Getino M."/>
            <person name="Pursley I."/>
            <person name="Horton D.L."/>
            <person name="Alikhan N.F."/>
            <person name="Baker D."/>
            <person name="Gharbi K."/>
            <person name="Hall N."/>
            <person name="Watson M."/>
            <person name="Adriaenssens E.M."/>
            <person name="Foster-Nyarko E."/>
            <person name="Jarju S."/>
            <person name="Secka A."/>
            <person name="Antonio M."/>
            <person name="Oren A."/>
            <person name="Chaudhuri R.R."/>
            <person name="La Ragione R."/>
            <person name="Hildebrand F."/>
            <person name="Pallen M.J."/>
        </authorList>
    </citation>
    <scope>NUCLEOTIDE SEQUENCE</scope>
    <source>
        <strain evidence="2">CHK185-1770</strain>
    </source>
</reference>
<dbReference type="Proteomes" id="UP000826793">
    <property type="component" value="Unassembled WGS sequence"/>
</dbReference>
<keyword evidence="1" id="KW-0812">Transmembrane</keyword>
<dbReference type="EMBL" id="DWXG01000079">
    <property type="protein sequence ID" value="HJB98766.1"/>
    <property type="molecule type" value="Genomic_DNA"/>
</dbReference>
<sequence>MFCKFFAHDLRHGLGDHPCRLGVGFLLFFCLSSYHFLTLRIYELTNPEFFETPVTTGDYFLALTGGCGKVESVPGGGTTFTMPVLWITFVLWILFASLYYPFLDLQGMGKQLLCLSGTRGVWWASKCLWTVCNTVANYLLAFAASVLAGICFGAVPSMTAHVYLYQELETNAGTLTSPSTWDIWPLFFLTALALVALSLLQLALSVAVKPLFSYLLLTAYLLAGTYLQSPALLGNFAMPARSSLLATTGLDPLLGGLLCLWVIVGSVLLGWALFEKKDILGGDGA</sequence>
<protein>
    <submittedName>
        <fullName evidence="2">Uncharacterized protein</fullName>
    </submittedName>
</protein>
<name>A0A9D2MX99_9FIRM</name>
<keyword evidence="1" id="KW-0472">Membrane</keyword>
<keyword evidence="1" id="KW-1133">Transmembrane helix</keyword>
<evidence type="ECO:0000313" key="2">
    <source>
        <dbReference type="EMBL" id="HJB98766.1"/>
    </source>
</evidence>
<accession>A0A9D2MX99</accession>
<evidence type="ECO:0000256" key="1">
    <source>
        <dbReference type="SAM" id="Phobius"/>
    </source>
</evidence>
<feature type="transmembrane region" description="Helical" evidence="1">
    <location>
        <begin position="138"/>
        <end position="163"/>
    </location>
</feature>
<evidence type="ECO:0000313" key="3">
    <source>
        <dbReference type="Proteomes" id="UP000826793"/>
    </source>
</evidence>
<feature type="transmembrane region" description="Helical" evidence="1">
    <location>
        <begin position="183"/>
        <end position="204"/>
    </location>
</feature>
<feature type="transmembrane region" description="Helical" evidence="1">
    <location>
        <begin position="253"/>
        <end position="274"/>
    </location>
</feature>
<dbReference type="AlphaFoldDB" id="A0A9D2MX99"/>
<feature type="transmembrane region" description="Helical" evidence="1">
    <location>
        <begin position="211"/>
        <end position="233"/>
    </location>
</feature>
<comment type="caution">
    <text evidence="2">The sequence shown here is derived from an EMBL/GenBank/DDBJ whole genome shotgun (WGS) entry which is preliminary data.</text>
</comment>
<feature type="transmembrane region" description="Helical" evidence="1">
    <location>
        <begin position="21"/>
        <end position="42"/>
    </location>
</feature>
<organism evidence="2 3">
    <name type="scientific">Candidatus Acutalibacter pullicola</name>
    <dbReference type="NCBI Taxonomy" id="2838417"/>
    <lineage>
        <taxon>Bacteria</taxon>
        <taxon>Bacillati</taxon>
        <taxon>Bacillota</taxon>
        <taxon>Clostridia</taxon>
        <taxon>Eubacteriales</taxon>
        <taxon>Acutalibacteraceae</taxon>
        <taxon>Acutalibacter</taxon>
    </lineage>
</organism>
<reference evidence="2" key="2">
    <citation type="submission" date="2021-04" db="EMBL/GenBank/DDBJ databases">
        <authorList>
            <person name="Gilroy R."/>
        </authorList>
    </citation>
    <scope>NUCLEOTIDE SEQUENCE</scope>
    <source>
        <strain evidence="2">CHK185-1770</strain>
    </source>
</reference>
<gene>
    <name evidence="2" type="ORF">H9710_09340</name>
</gene>
<feature type="transmembrane region" description="Helical" evidence="1">
    <location>
        <begin position="84"/>
        <end position="103"/>
    </location>
</feature>